<reference evidence="2 3" key="1">
    <citation type="journal article" date="2021" name="Elife">
        <title>Chloroplast acquisition without the gene transfer in kleptoplastic sea slugs, Plakobranchus ocellatus.</title>
        <authorList>
            <person name="Maeda T."/>
            <person name="Takahashi S."/>
            <person name="Yoshida T."/>
            <person name="Shimamura S."/>
            <person name="Takaki Y."/>
            <person name="Nagai Y."/>
            <person name="Toyoda A."/>
            <person name="Suzuki Y."/>
            <person name="Arimoto A."/>
            <person name="Ishii H."/>
            <person name="Satoh N."/>
            <person name="Nishiyama T."/>
            <person name="Hasebe M."/>
            <person name="Maruyama T."/>
            <person name="Minagawa J."/>
            <person name="Obokata J."/>
            <person name="Shigenobu S."/>
        </authorList>
    </citation>
    <scope>NUCLEOTIDE SEQUENCE [LARGE SCALE GENOMIC DNA]</scope>
</reference>
<gene>
    <name evidence="2" type="ORF">PoB_004249400</name>
</gene>
<accession>A0AAV4BCA0</accession>
<keyword evidence="1" id="KW-0812">Transmembrane</keyword>
<feature type="transmembrane region" description="Helical" evidence="1">
    <location>
        <begin position="47"/>
        <end position="70"/>
    </location>
</feature>
<dbReference type="AlphaFoldDB" id="A0AAV4BCA0"/>
<keyword evidence="1" id="KW-1133">Transmembrane helix</keyword>
<keyword evidence="2" id="KW-0675">Receptor</keyword>
<protein>
    <submittedName>
        <fullName evidence="2">Glutamate receptor 8</fullName>
    </submittedName>
</protein>
<organism evidence="2 3">
    <name type="scientific">Plakobranchus ocellatus</name>
    <dbReference type="NCBI Taxonomy" id="259542"/>
    <lineage>
        <taxon>Eukaryota</taxon>
        <taxon>Metazoa</taxon>
        <taxon>Spiralia</taxon>
        <taxon>Lophotrochozoa</taxon>
        <taxon>Mollusca</taxon>
        <taxon>Gastropoda</taxon>
        <taxon>Heterobranchia</taxon>
        <taxon>Euthyneura</taxon>
        <taxon>Panpulmonata</taxon>
        <taxon>Sacoglossa</taxon>
        <taxon>Placobranchoidea</taxon>
        <taxon>Plakobranchidae</taxon>
        <taxon>Plakobranchus</taxon>
    </lineage>
</organism>
<keyword evidence="1" id="KW-0472">Membrane</keyword>
<comment type="caution">
    <text evidence="2">The sequence shown here is derived from an EMBL/GenBank/DDBJ whole genome shotgun (WGS) entry which is preliminary data.</text>
</comment>
<proteinExistence type="predicted"/>
<dbReference type="Proteomes" id="UP000735302">
    <property type="component" value="Unassembled WGS sequence"/>
</dbReference>
<dbReference type="EMBL" id="BLXT01004632">
    <property type="protein sequence ID" value="GFO15989.1"/>
    <property type="molecule type" value="Genomic_DNA"/>
</dbReference>
<keyword evidence="3" id="KW-1185">Reference proteome</keyword>
<evidence type="ECO:0000313" key="2">
    <source>
        <dbReference type="EMBL" id="GFO15989.1"/>
    </source>
</evidence>
<name>A0AAV4BCA0_9GAST</name>
<evidence type="ECO:0000313" key="3">
    <source>
        <dbReference type="Proteomes" id="UP000735302"/>
    </source>
</evidence>
<evidence type="ECO:0000256" key="1">
    <source>
        <dbReference type="SAM" id="Phobius"/>
    </source>
</evidence>
<sequence>MLSVGTGIFSFSYWIAQRCHRWWDNTNCPDLTSTSTDETSSLQIENVAGVFFILVGGIIIAAIVCLGEYFTSAMIKASKLDIGRKSDRRNGADGPVHL</sequence>